<name>A0A495DRX7_9FLAO</name>
<dbReference type="RefSeq" id="WP_121069319.1">
    <property type="nucleotide sequence ID" value="NZ_RBIQ01000014.1"/>
</dbReference>
<dbReference type="SMART" id="SM00065">
    <property type="entry name" value="GAF"/>
    <property type="match status" value="1"/>
</dbReference>
<keyword evidence="8" id="KW-1185">Reference proteome</keyword>
<evidence type="ECO:0000256" key="3">
    <source>
        <dbReference type="ARBA" id="ARBA00022553"/>
    </source>
</evidence>
<gene>
    <name evidence="7" type="ORF">CLV91_3336</name>
</gene>
<dbReference type="AlphaFoldDB" id="A0A495DRX7"/>
<proteinExistence type="predicted"/>
<evidence type="ECO:0000313" key="7">
    <source>
        <dbReference type="EMBL" id="RKR06481.1"/>
    </source>
</evidence>
<dbReference type="PANTHER" id="PTHR42878:SF15">
    <property type="entry name" value="BACTERIOPHYTOCHROME"/>
    <property type="match status" value="1"/>
</dbReference>
<evidence type="ECO:0000313" key="8">
    <source>
        <dbReference type="Proteomes" id="UP000269412"/>
    </source>
</evidence>
<dbReference type="InterPro" id="IPR003661">
    <property type="entry name" value="HisK_dim/P_dom"/>
</dbReference>
<sequence length="420" mass="46723">MIAPKDHLYEKERVNALKSYNVLDTLPEEDYDNLTKIAAQICGTPISLVSLLDETRQWFKSRHGIDATETPKELAFCAHAINSDDKIFNIKDAREDERFKENPLVINDPNVIFYAGVSLTNDEGLPLGTLCVIDHKPRTLTQTQKDSLTALSKHVMNLLELRKNRILLEDSNKELALKNTELENFASTTAHDLKAPLNNISSMSELIIESYSDKLEEDGSIMLGFIKTSSDKLKKLIDGLLNYSKTSSLLHSERTTVTITTIIEDLQTLYAFESSVDLVVKTDLKTITINKIALDQILINLVGNAIKYGNKDDLKIIIGVSESKENYHFYVQDNGPGIALNLHDKIFEIFKTVGVKDKYGQQGTGIGLATVKKIVEKLGGTISVESEEGKGAKFIFNITKDTTPNIPLVNYLGASPQGIY</sequence>
<dbReference type="Gene3D" id="3.30.450.40">
    <property type="match status" value="1"/>
</dbReference>
<dbReference type="Pfam" id="PF02518">
    <property type="entry name" value="HATPase_c"/>
    <property type="match status" value="1"/>
</dbReference>
<dbReference type="InterPro" id="IPR003018">
    <property type="entry name" value="GAF"/>
</dbReference>
<dbReference type="InterPro" id="IPR036890">
    <property type="entry name" value="HATPase_C_sf"/>
</dbReference>
<dbReference type="GO" id="GO:0000155">
    <property type="term" value="F:phosphorelay sensor kinase activity"/>
    <property type="evidence" value="ECO:0007669"/>
    <property type="project" value="InterPro"/>
</dbReference>
<dbReference type="CDD" id="cd00082">
    <property type="entry name" value="HisKA"/>
    <property type="match status" value="1"/>
</dbReference>
<dbReference type="OrthoDB" id="9811889at2"/>
<dbReference type="Gene3D" id="1.10.287.130">
    <property type="match status" value="1"/>
</dbReference>
<evidence type="ECO:0000259" key="6">
    <source>
        <dbReference type="PROSITE" id="PS50109"/>
    </source>
</evidence>
<organism evidence="7 8">
    <name type="scientific">Maribacter vaceletii</name>
    <dbReference type="NCBI Taxonomy" id="1206816"/>
    <lineage>
        <taxon>Bacteria</taxon>
        <taxon>Pseudomonadati</taxon>
        <taxon>Bacteroidota</taxon>
        <taxon>Flavobacteriia</taxon>
        <taxon>Flavobacteriales</taxon>
        <taxon>Flavobacteriaceae</taxon>
        <taxon>Maribacter</taxon>
    </lineage>
</organism>
<dbReference type="SUPFAM" id="SSF55874">
    <property type="entry name" value="ATPase domain of HSP90 chaperone/DNA topoisomerase II/histidine kinase"/>
    <property type="match status" value="1"/>
</dbReference>
<dbReference type="InterPro" id="IPR029016">
    <property type="entry name" value="GAF-like_dom_sf"/>
</dbReference>
<dbReference type="InterPro" id="IPR050351">
    <property type="entry name" value="BphY/WalK/GraS-like"/>
</dbReference>
<keyword evidence="5 7" id="KW-0418">Kinase</keyword>
<dbReference type="SMART" id="SM00387">
    <property type="entry name" value="HATPase_c"/>
    <property type="match status" value="1"/>
</dbReference>
<evidence type="ECO:0000256" key="4">
    <source>
        <dbReference type="ARBA" id="ARBA00022679"/>
    </source>
</evidence>
<keyword evidence="4" id="KW-0808">Transferase</keyword>
<keyword evidence="3" id="KW-0597">Phosphoprotein</keyword>
<protein>
    <recommendedName>
        <fullName evidence="2">histidine kinase</fullName>
        <ecNumber evidence="2">2.7.13.3</ecNumber>
    </recommendedName>
</protein>
<dbReference type="SMART" id="SM00388">
    <property type="entry name" value="HisKA"/>
    <property type="match status" value="1"/>
</dbReference>
<dbReference type="PANTHER" id="PTHR42878">
    <property type="entry name" value="TWO-COMPONENT HISTIDINE KINASE"/>
    <property type="match status" value="1"/>
</dbReference>
<comment type="catalytic activity">
    <reaction evidence="1">
        <text>ATP + protein L-histidine = ADP + protein N-phospho-L-histidine.</text>
        <dbReference type="EC" id="2.7.13.3"/>
    </reaction>
</comment>
<dbReference type="Proteomes" id="UP000269412">
    <property type="component" value="Unassembled WGS sequence"/>
</dbReference>
<evidence type="ECO:0000256" key="5">
    <source>
        <dbReference type="ARBA" id="ARBA00022777"/>
    </source>
</evidence>
<dbReference type="Gene3D" id="3.30.565.10">
    <property type="entry name" value="Histidine kinase-like ATPase, C-terminal domain"/>
    <property type="match status" value="1"/>
</dbReference>
<dbReference type="InterPro" id="IPR003594">
    <property type="entry name" value="HATPase_dom"/>
</dbReference>
<dbReference type="PROSITE" id="PS50109">
    <property type="entry name" value="HIS_KIN"/>
    <property type="match status" value="1"/>
</dbReference>
<feature type="domain" description="Histidine kinase" evidence="6">
    <location>
        <begin position="188"/>
        <end position="402"/>
    </location>
</feature>
<dbReference type="Pfam" id="PF01590">
    <property type="entry name" value="GAF"/>
    <property type="match status" value="1"/>
</dbReference>
<dbReference type="SUPFAM" id="SSF47384">
    <property type="entry name" value="Homodimeric domain of signal transducing histidine kinase"/>
    <property type="match status" value="1"/>
</dbReference>
<evidence type="ECO:0000256" key="2">
    <source>
        <dbReference type="ARBA" id="ARBA00012438"/>
    </source>
</evidence>
<accession>A0A495DRX7</accession>
<dbReference type="SUPFAM" id="SSF55781">
    <property type="entry name" value="GAF domain-like"/>
    <property type="match status" value="1"/>
</dbReference>
<dbReference type="Pfam" id="PF00512">
    <property type="entry name" value="HisKA"/>
    <property type="match status" value="1"/>
</dbReference>
<comment type="caution">
    <text evidence="7">The sequence shown here is derived from an EMBL/GenBank/DDBJ whole genome shotgun (WGS) entry which is preliminary data.</text>
</comment>
<dbReference type="PRINTS" id="PR00344">
    <property type="entry name" value="BCTRLSENSOR"/>
</dbReference>
<dbReference type="GO" id="GO:0007234">
    <property type="term" value="P:osmosensory signaling via phosphorelay pathway"/>
    <property type="evidence" value="ECO:0007669"/>
    <property type="project" value="TreeGrafter"/>
</dbReference>
<dbReference type="InterPro" id="IPR036097">
    <property type="entry name" value="HisK_dim/P_sf"/>
</dbReference>
<evidence type="ECO:0000256" key="1">
    <source>
        <dbReference type="ARBA" id="ARBA00000085"/>
    </source>
</evidence>
<dbReference type="GO" id="GO:0030295">
    <property type="term" value="F:protein kinase activator activity"/>
    <property type="evidence" value="ECO:0007669"/>
    <property type="project" value="TreeGrafter"/>
</dbReference>
<dbReference type="InterPro" id="IPR005467">
    <property type="entry name" value="His_kinase_dom"/>
</dbReference>
<dbReference type="InterPro" id="IPR004358">
    <property type="entry name" value="Sig_transdc_His_kin-like_C"/>
</dbReference>
<dbReference type="EMBL" id="RBIQ01000014">
    <property type="protein sequence ID" value="RKR06481.1"/>
    <property type="molecule type" value="Genomic_DNA"/>
</dbReference>
<dbReference type="GO" id="GO:0000156">
    <property type="term" value="F:phosphorelay response regulator activity"/>
    <property type="evidence" value="ECO:0007669"/>
    <property type="project" value="TreeGrafter"/>
</dbReference>
<dbReference type="EC" id="2.7.13.3" evidence="2"/>
<reference evidence="7 8" key="1">
    <citation type="submission" date="2018-10" db="EMBL/GenBank/DDBJ databases">
        <title>Genomic Encyclopedia of Archaeal and Bacterial Type Strains, Phase II (KMG-II): from individual species to whole genera.</title>
        <authorList>
            <person name="Goeker M."/>
        </authorList>
    </citation>
    <scope>NUCLEOTIDE SEQUENCE [LARGE SCALE GENOMIC DNA]</scope>
    <source>
        <strain evidence="7 8">DSM 25230</strain>
    </source>
</reference>